<comment type="caution">
    <text evidence="1">The sequence shown here is derived from an EMBL/GenBank/DDBJ whole genome shotgun (WGS) entry which is preliminary data.</text>
</comment>
<evidence type="ECO:0000313" key="2">
    <source>
        <dbReference type="Proteomes" id="UP001225596"/>
    </source>
</evidence>
<dbReference type="RefSeq" id="WP_338434899.1">
    <property type="nucleotide sequence ID" value="NZ_JAUYVH010000001.1"/>
</dbReference>
<dbReference type="PANTHER" id="PTHR33202:SF7">
    <property type="entry name" value="FERRIC UPTAKE REGULATION PROTEIN"/>
    <property type="match status" value="1"/>
</dbReference>
<sequence>MHDEECLESTIMKVKARPESAAVKNPLQQERTQAMAESCLRNSDLRITHARTSVLATLLGASRALSHQEIQEALEDMDRVTLYRALDSLTEAGLSHKIAGDDRVYRYSASIEHGESARSIASSAHGQHQHSHFKCTRCSKVFCLDVGNDAKLLEGSVLAPGLDASIWRKQVQGMLQQTLGKGFQSHEIELTIKGFCAECASHPSL</sequence>
<keyword evidence="2" id="KW-1185">Reference proteome</keyword>
<reference evidence="1 2" key="1">
    <citation type="submission" date="2023-08" db="EMBL/GenBank/DDBJ databases">
        <title>Oxalobacteraceae gen .nov., isolated from river sludge outside the plant.</title>
        <authorList>
            <person name="Zhao S.Y."/>
        </authorList>
    </citation>
    <scope>NUCLEOTIDE SEQUENCE [LARGE SCALE GENOMIC DNA]</scope>
    <source>
        <strain evidence="1 2">R-40</strain>
    </source>
</reference>
<proteinExistence type="predicted"/>
<name>A0ABU1BJ93_9BURK</name>
<dbReference type="Gene3D" id="1.10.10.10">
    <property type="entry name" value="Winged helix-like DNA-binding domain superfamily/Winged helix DNA-binding domain"/>
    <property type="match status" value="1"/>
</dbReference>
<dbReference type="Proteomes" id="UP001225596">
    <property type="component" value="Unassembled WGS sequence"/>
</dbReference>
<organism evidence="1 2">
    <name type="scientific">Keguizhuia sedimenti</name>
    <dbReference type="NCBI Taxonomy" id="3064264"/>
    <lineage>
        <taxon>Bacteria</taxon>
        <taxon>Pseudomonadati</taxon>
        <taxon>Pseudomonadota</taxon>
        <taxon>Betaproteobacteria</taxon>
        <taxon>Burkholderiales</taxon>
        <taxon>Oxalobacteraceae</taxon>
        <taxon>Keguizhuia</taxon>
    </lineage>
</organism>
<dbReference type="SUPFAM" id="SSF46785">
    <property type="entry name" value="Winged helix' DNA-binding domain"/>
    <property type="match status" value="1"/>
</dbReference>
<dbReference type="InterPro" id="IPR036390">
    <property type="entry name" value="WH_DNA-bd_sf"/>
</dbReference>
<accession>A0ABU1BJ93</accession>
<dbReference type="PANTHER" id="PTHR33202">
    <property type="entry name" value="ZINC UPTAKE REGULATION PROTEIN"/>
    <property type="match status" value="1"/>
</dbReference>
<dbReference type="InterPro" id="IPR002481">
    <property type="entry name" value="FUR"/>
</dbReference>
<dbReference type="InterPro" id="IPR036388">
    <property type="entry name" value="WH-like_DNA-bd_sf"/>
</dbReference>
<protein>
    <submittedName>
        <fullName evidence="1">Transcriptional repressor</fullName>
    </submittedName>
</protein>
<evidence type="ECO:0000313" key="1">
    <source>
        <dbReference type="EMBL" id="MDQ9169078.1"/>
    </source>
</evidence>
<dbReference type="EMBL" id="JAUYVH010000001">
    <property type="protein sequence ID" value="MDQ9169078.1"/>
    <property type="molecule type" value="Genomic_DNA"/>
</dbReference>
<gene>
    <name evidence="1" type="ORF">Q8A64_01505</name>
</gene>